<organism evidence="2 3">
    <name type="scientific">Enterocloster hominis</name>
    <name type="common">ex Hitch et al. 2024</name>
    <dbReference type="NCBI Taxonomy" id="1917870"/>
    <lineage>
        <taxon>Bacteria</taxon>
        <taxon>Bacillati</taxon>
        <taxon>Bacillota</taxon>
        <taxon>Clostridia</taxon>
        <taxon>Lachnospirales</taxon>
        <taxon>Lachnospiraceae</taxon>
        <taxon>Enterocloster</taxon>
    </lineage>
</organism>
<gene>
    <name evidence="2" type="ORF">WMQ36_05365</name>
</gene>
<dbReference type="InterPro" id="IPR036388">
    <property type="entry name" value="WH-like_DNA-bd_sf"/>
</dbReference>
<dbReference type="EMBL" id="JBBMFM010000012">
    <property type="protein sequence ID" value="MEQ2424395.1"/>
    <property type="molecule type" value="Genomic_DNA"/>
</dbReference>
<evidence type="ECO:0000313" key="3">
    <source>
        <dbReference type="Proteomes" id="UP001454086"/>
    </source>
</evidence>
<dbReference type="RefSeq" id="WP_349117906.1">
    <property type="nucleotide sequence ID" value="NZ_JBBMFM010000012.1"/>
</dbReference>
<dbReference type="Gene3D" id="1.10.10.10">
    <property type="entry name" value="Winged helix-like DNA-binding domain superfamily/Winged helix DNA-binding domain"/>
    <property type="match status" value="1"/>
</dbReference>
<keyword evidence="3" id="KW-1185">Reference proteome</keyword>
<sequence length="136" mass="14993">MLVRQIDRNEALGLAAKGMEIKVLAPNTPEPTSWTDYAPDTLQNLLDGCLFFRDEVTPVRPSGDAPVKKADDARLENRPVADGGTKRAKRVDTGKLLALYKAGWSQKKIAEELKVAPSTVCAYLKKTEEGQDHEKD</sequence>
<name>A0ABV1D322_9FIRM</name>
<evidence type="ECO:0000313" key="2">
    <source>
        <dbReference type="EMBL" id="MEQ2424395.1"/>
    </source>
</evidence>
<accession>A0ABV1D322</accession>
<reference evidence="2 3" key="1">
    <citation type="submission" date="2024-03" db="EMBL/GenBank/DDBJ databases">
        <title>Human intestinal bacterial collection.</title>
        <authorList>
            <person name="Pauvert C."/>
            <person name="Hitch T.C.A."/>
            <person name="Clavel T."/>
        </authorList>
    </citation>
    <scope>NUCLEOTIDE SEQUENCE [LARGE SCALE GENOMIC DNA]</scope>
    <source>
        <strain evidence="2 3">CLA-SR-H021</strain>
    </source>
</reference>
<feature type="compositionally biased region" description="Basic and acidic residues" evidence="1">
    <location>
        <begin position="66"/>
        <end position="79"/>
    </location>
</feature>
<comment type="caution">
    <text evidence="2">The sequence shown here is derived from an EMBL/GenBank/DDBJ whole genome shotgun (WGS) entry which is preliminary data.</text>
</comment>
<dbReference type="SUPFAM" id="SSF46689">
    <property type="entry name" value="Homeodomain-like"/>
    <property type="match status" value="1"/>
</dbReference>
<dbReference type="Proteomes" id="UP001454086">
    <property type="component" value="Unassembled WGS sequence"/>
</dbReference>
<protein>
    <submittedName>
        <fullName evidence="2">Helix-turn-helix domain-containing protein</fullName>
    </submittedName>
</protein>
<proteinExistence type="predicted"/>
<dbReference type="InterPro" id="IPR009057">
    <property type="entry name" value="Homeodomain-like_sf"/>
</dbReference>
<dbReference type="Pfam" id="PF13384">
    <property type="entry name" value="HTH_23"/>
    <property type="match status" value="1"/>
</dbReference>
<feature type="region of interest" description="Disordered" evidence="1">
    <location>
        <begin position="61"/>
        <end position="87"/>
    </location>
</feature>
<evidence type="ECO:0000256" key="1">
    <source>
        <dbReference type="SAM" id="MobiDB-lite"/>
    </source>
</evidence>